<keyword evidence="3" id="KW-0645">Protease</keyword>
<dbReference type="Pfam" id="PF00883">
    <property type="entry name" value="Peptidase_M17"/>
    <property type="match status" value="1"/>
</dbReference>
<proteinExistence type="inferred from homology"/>
<protein>
    <recommendedName>
        <fullName evidence="5">Cytosol aminopeptidase domain-containing protein</fullName>
    </recommendedName>
</protein>
<gene>
    <name evidence="6" type="ORF">ALAG00032_LOCUS10439</name>
    <name evidence="7" type="ORF">ALAG00032_LOCUS10440</name>
</gene>
<evidence type="ECO:0000256" key="4">
    <source>
        <dbReference type="ARBA" id="ARBA00022801"/>
    </source>
</evidence>
<dbReference type="PANTHER" id="PTHR11963">
    <property type="entry name" value="LEUCINE AMINOPEPTIDASE-RELATED"/>
    <property type="match status" value="1"/>
</dbReference>
<dbReference type="InterPro" id="IPR000819">
    <property type="entry name" value="Peptidase_M17_C"/>
</dbReference>
<evidence type="ECO:0000313" key="6">
    <source>
        <dbReference type="EMBL" id="CAE0369675.1"/>
    </source>
</evidence>
<evidence type="ECO:0000259" key="5">
    <source>
        <dbReference type="PROSITE" id="PS00631"/>
    </source>
</evidence>
<dbReference type="CDD" id="cd00433">
    <property type="entry name" value="Peptidase_M17"/>
    <property type="match status" value="1"/>
</dbReference>
<evidence type="ECO:0000313" key="7">
    <source>
        <dbReference type="EMBL" id="CAE0369676.1"/>
    </source>
</evidence>
<dbReference type="GO" id="GO:0005737">
    <property type="term" value="C:cytoplasm"/>
    <property type="evidence" value="ECO:0007669"/>
    <property type="project" value="InterPro"/>
</dbReference>
<name>A0A6S8DSG1_9STRA</name>
<evidence type="ECO:0000256" key="1">
    <source>
        <dbReference type="ARBA" id="ARBA00009528"/>
    </source>
</evidence>
<dbReference type="PROSITE" id="PS00631">
    <property type="entry name" value="CYTOSOL_AP"/>
    <property type="match status" value="1"/>
</dbReference>
<reference evidence="7" key="1">
    <citation type="submission" date="2021-01" db="EMBL/GenBank/DDBJ databases">
        <authorList>
            <person name="Corre E."/>
            <person name="Pelletier E."/>
            <person name="Niang G."/>
            <person name="Scheremetjew M."/>
            <person name="Finn R."/>
            <person name="Kale V."/>
            <person name="Holt S."/>
            <person name="Cochrane G."/>
            <person name="Meng A."/>
            <person name="Brown T."/>
            <person name="Cohen L."/>
        </authorList>
    </citation>
    <scope>NUCLEOTIDE SEQUENCE</scope>
    <source>
        <strain evidence="7">CCMP1510</strain>
    </source>
</reference>
<dbReference type="AlphaFoldDB" id="A0A6S8DSG1"/>
<dbReference type="PRINTS" id="PR00481">
    <property type="entry name" value="LAMNOPPTDASE"/>
</dbReference>
<accession>A0A6S8DSG1</accession>
<evidence type="ECO:0000256" key="3">
    <source>
        <dbReference type="ARBA" id="ARBA00022670"/>
    </source>
</evidence>
<evidence type="ECO:0000256" key="2">
    <source>
        <dbReference type="ARBA" id="ARBA00022438"/>
    </source>
</evidence>
<dbReference type="GO" id="GO:0006508">
    <property type="term" value="P:proteolysis"/>
    <property type="evidence" value="ECO:0007669"/>
    <property type="project" value="UniProtKB-KW"/>
</dbReference>
<organism evidence="7">
    <name type="scientific">Aureoumbra lagunensis</name>
    <dbReference type="NCBI Taxonomy" id="44058"/>
    <lineage>
        <taxon>Eukaryota</taxon>
        <taxon>Sar</taxon>
        <taxon>Stramenopiles</taxon>
        <taxon>Ochrophyta</taxon>
        <taxon>Pelagophyceae</taxon>
        <taxon>Pelagomonadales</taxon>
        <taxon>Aureoumbra</taxon>
    </lineage>
</organism>
<keyword evidence="2" id="KW-0031">Aminopeptidase</keyword>
<dbReference type="InterPro" id="IPR011356">
    <property type="entry name" value="Leucine_aapep/pepB"/>
</dbReference>
<comment type="similarity">
    <text evidence="1">Belongs to the peptidase M17 family.</text>
</comment>
<feature type="domain" description="Cytosol aminopeptidase" evidence="5">
    <location>
        <begin position="345"/>
        <end position="352"/>
    </location>
</feature>
<dbReference type="GO" id="GO:0030145">
    <property type="term" value="F:manganese ion binding"/>
    <property type="evidence" value="ECO:0007669"/>
    <property type="project" value="InterPro"/>
</dbReference>
<dbReference type="EMBL" id="HBIJ01015643">
    <property type="protein sequence ID" value="CAE0369676.1"/>
    <property type="molecule type" value="Transcribed_RNA"/>
</dbReference>
<dbReference type="SUPFAM" id="SSF53187">
    <property type="entry name" value="Zn-dependent exopeptidases"/>
    <property type="match status" value="1"/>
</dbReference>
<dbReference type="EMBL" id="HBIJ01015642">
    <property type="protein sequence ID" value="CAE0369675.1"/>
    <property type="molecule type" value="Transcribed_RNA"/>
</dbReference>
<dbReference type="PANTHER" id="PTHR11963:SF48">
    <property type="entry name" value="DIPEPTIDASE B, ISOFORM A"/>
    <property type="match status" value="1"/>
</dbReference>
<dbReference type="Pfam" id="PF18295">
    <property type="entry name" value="Pdase_M17_N2"/>
    <property type="match status" value="1"/>
</dbReference>
<dbReference type="GO" id="GO:0070006">
    <property type="term" value="F:metalloaminopeptidase activity"/>
    <property type="evidence" value="ECO:0007669"/>
    <property type="project" value="InterPro"/>
</dbReference>
<keyword evidence="4" id="KW-0378">Hydrolase</keyword>
<dbReference type="Gene3D" id="3.40.50.10590">
    <property type="entry name" value="Zn-dependent exopeptidases"/>
    <property type="match status" value="1"/>
</dbReference>
<dbReference type="InterPro" id="IPR041417">
    <property type="entry name" value="NPEPL1_N"/>
</dbReference>
<dbReference type="Gene3D" id="3.40.630.10">
    <property type="entry name" value="Zn peptidases"/>
    <property type="match status" value="1"/>
</dbReference>
<sequence length="511" mass="54163">MSDIRFGYFSAENVKNDNRALLLIGRKENLISSLSFLVGEDIGLQAVLRSATGGDEGATARGLITAGTKLRTVAMGVLPEACSRHASPARNYAVSKIVSEVVNGPLPVEDTSEWLVVILLEDVAYIGACVCALSRALPVFSAKSRNVGNKKQVTACFFTSPQLVALEASTSCAVLCRAVRECARIVDTPPEFMNCDDICALAVAVAERVKGCQISVTRGEQLRDRGYGCIYGVGKAAIQEPALVVLSHYRDGPSTGAVCLCGKGVVYDSGGLALKSKEGMCGMKMDLGGCACVLNAFEAAATLGDYTYSSLHCILAVAENAIGPNSFRNDDILTSFSSKTIEINNTDAEGRLLLADAVAHATLPDVFNRDDNSIEEVKLIIDVATLTGAQMVSTGKRVGAIVCNDERIESKASRAGIASGDLVFPLLFIPEWHQSEFKSQVADMKNSVKDRANAQCSCAATFIYQHINPSYRGSWLHIDIAGPAFVGERATGFGTGLLLALLGCSPFTSTS</sequence>